<keyword evidence="1" id="KW-0808">Transferase</keyword>
<dbReference type="Gene3D" id="1.20.120.160">
    <property type="entry name" value="HPT domain"/>
    <property type="match status" value="1"/>
</dbReference>
<reference evidence="1 2" key="1">
    <citation type="journal article" date="2014" name="Int. J. Syst. Evol. Microbiol.">
        <title>Complete genome sequence of Corynebacterium casei LMG S-19264T (=DSM 44701T), isolated from a smear-ripened cheese.</title>
        <authorList>
            <consortium name="US DOE Joint Genome Institute (JGI-PGF)"/>
            <person name="Walter F."/>
            <person name="Albersmeier A."/>
            <person name="Kalinowski J."/>
            <person name="Ruckert C."/>
        </authorList>
    </citation>
    <scope>NUCLEOTIDE SEQUENCE [LARGE SCALE GENOMIC DNA]</scope>
    <source>
        <strain evidence="1 2">CGMCC 1.15896</strain>
    </source>
</reference>
<protein>
    <submittedName>
        <fullName evidence="1">Histidine kinase</fullName>
    </submittedName>
</protein>
<evidence type="ECO:0000313" key="2">
    <source>
        <dbReference type="Proteomes" id="UP000596977"/>
    </source>
</evidence>
<proteinExistence type="predicted"/>
<dbReference type="AlphaFoldDB" id="A0A916VX64"/>
<name>A0A916VX64_9HYPH</name>
<keyword evidence="2" id="KW-1185">Reference proteome</keyword>
<gene>
    <name evidence="1" type="ORF">GCM10011499_16590</name>
</gene>
<dbReference type="EMBL" id="BMKB01000002">
    <property type="protein sequence ID" value="GGA47458.1"/>
    <property type="molecule type" value="Genomic_DNA"/>
</dbReference>
<accession>A0A916VX64</accession>
<comment type="caution">
    <text evidence="1">The sequence shown here is derived from an EMBL/GenBank/DDBJ whole genome shotgun (WGS) entry which is preliminary data.</text>
</comment>
<keyword evidence="1" id="KW-0418">Kinase</keyword>
<dbReference type="InterPro" id="IPR036641">
    <property type="entry name" value="HPT_dom_sf"/>
</dbReference>
<sequence>MAQSVSIPSLESARVDRTNRPIDLVHLARQTMGDQMLEQEVLRMFERQVNVYFERLRATHDHYELELGLHTLRSASVGIGATALADIVRGAERELAEAGRVDPETLDDMAMAVSEVSAYILNLIAD</sequence>
<dbReference type="GO" id="GO:0016301">
    <property type="term" value="F:kinase activity"/>
    <property type="evidence" value="ECO:0007669"/>
    <property type="project" value="UniProtKB-KW"/>
</dbReference>
<dbReference type="RefSeq" id="WP_188681872.1">
    <property type="nucleotide sequence ID" value="NZ_BMKB01000002.1"/>
</dbReference>
<dbReference type="SUPFAM" id="SSF47226">
    <property type="entry name" value="Histidine-containing phosphotransfer domain, HPT domain"/>
    <property type="match status" value="1"/>
</dbReference>
<dbReference type="Proteomes" id="UP000596977">
    <property type="component" value="Unassembled WGS sequence"/>
</dbReference>
<dbReference type="GO" id="GO:0000160">
    <property type="term" value="P:phosphorelay signal transduction system"/>
    <property type="evidence" value="ECO:0007669"/>
    <property type="project" value="InterPro"/>
</dbReference>
<evidence type="ECO:0000313" key="1">
    <source>
        <dbReference type="EMBL" id="GGA47458.1"/>
    </source>
</evidence>
<organism evidence="1 2">
    <name type="scientific">Pelagibacterium lentulum</name>
    <dbReference type="NCBI Taxonomy" id="2029865"/>
    <lineage>
        <taxon>Bacteria</taxon>
        <taxon>Pseudomonadati</taxon>
        <taxon>Pseudomonadota</taxon>
        <taxon>Alphaproteobacteria</taxon>
        <taxon>Hyphomicrobiales</taxon>
        <taxon>Devosiaceae</taxon>
        <taxon>Pelagibacterium</taxon>
    </lineage>
</organism>